<evidence type="ECO:0000313" key="8">
    <source>
        <dbReference type="EMBL" id="KAA8894093.1"/>
    </source>
</evidence>
<keyword evidence="9" id="KW-1185">Reference proteome</keyword>
<name>A0A5J5EG97_9PEZI</name>
<comment type="subunit">
    <text evidence="6">V-ATPase is a heteromultimeric enzyme composed of a peripheral catalytic V1 complex (components A to H) attached to an integral membrane V0 proton pore complex.</text>
</comment>
<proteinExistence type="inferred from homology"/>
<dbReference type="InterPro" id="IPR036132">
    <property type="entry name" value="Vac_ATP_synth_c_sf"/>
</dbReference>
<keyword evidence="4 6" id="KW-0406">Ion transport</keyword>
<dbReference type="PANTHER" id="PTHR10137">
    <property type="entry name" value="V-TYPE PROTON ATPASE SUBUNIT C"/>
    <property type="match status" value="1"/>
</dbReference>
<dbReference type="Gene3D" id="3.30.70.1180">
    <property type="entry name" value="Vacuolar atp synthase subunit c, domain 1"/>
    <property type="match status" value="1"/>
</dbReference>
<dbReference type="InterPro" id="IPR004907">
    <property type="entry name" value="ATPase_V1-cplx_csu"/>
</dbReference>
<comment type="function">
    <text evidence="5">Subunit of the V1 complex of vacuolar(H+)-ATPase (V-ATPase), a multisubunit enzyme composed of a peripheral complex (V1) that hydrolyzes ATP and a membrane integral complex (V0) that translocates protons. V-ATPase is responsible for acidifying and maintaining the pH of intracellular compartments. Subunit C is necessary for the assembly of the catalytic sector of the enzyme and is likely to have a specific function in its catalytic activity. Reversibly leaves the enzyme after glucose depletion, causing the catalytic subcomplex V1 to detach from the V0 section.</text>
</comment>
<dbReference type="Pfam" id="PF03223">
    <property type="entry name" value="V-ATPase_C"/>
    <property type="match status" value="1"/>
</dbReference>
<evidence type="ECO:0000313" key="9">
    <source>
        <dbReference type="Proteomes" id="UP000326924"/>
    </source>
</evidence>
<dbReference type="AlphaFoldDB" id="A0A5J5EG97"/>
<evidence type="ECO:0000256" key="5">
    <source>
        <dbReference type="ARBA" id="ARBA00053565"/>
    </source>
</evidence>
<protein>
    <recommendedName>
        <fullName evidence="6">V-type proton ATPase subunit C</fullName>
    </recommendedName>
</protein>
<dbReference type="FunFam" id="3.30.70.100:FF:000002">
    <property type="entry name" value="V-type proton ATPase subunit C"/>
    <property type="match status" value="1"/>
</dbReference>
<accession>A0A5J5EG97</accession>
<evidence type="ECO:0000256" key="7">
    <source>
        <dbReference type="SAM" id="Coils"/>
    </source>
</evidence>
<evidence type="ECO:0000256" key="1">
    <source>
        <dbReference type="ARBA" id="ARBA00006138"/>
    </source>
</evidence>
<dbReference type="PANTHER" id="PTHR10137:SF0">
    <property type="entry name" value="V-TYPE PROTON ATPASE SUBUNIT C"/>
    <property type="match status" value="1"/>
</dbReference>
<evidence type="ECO:0000256" key="3">
    <source>
        <dbReference type="ARBA" id="ARBA00022781"/>
    </source>
</evidence>
<organism evidence="8 9">
    <name type="scientific">Sphaerosporella brunnea</name>
    <dbReference type="NCBI Taxonomy" id="1250544"/>
    <lineage>
        <taxon>Eukaryota</taxon>
        <taxon>Fungi</taxon>
        <taxon>Dikarya</taxon>
        <taxon>Ascomycota</taxon>
        <taxon>Pezizomycotina</taxon>
        <taxon>Pezizomycetes</taxon>
        <taxon>Pezizales</taxon>
        <taxon>Pyronemataceae</taxon>
        <taxon>Sphaerosporella</taxon>
    </lineage>
</organism>
<keyword evidence="3 6" id="KW-0375">Hydrogen ion transport</keyword>
<dbReference type="GO" id="GO:0046961">
    <property type="term" value="F:proton-transporting ATPase activity, rotational mechanism"/>
    <property type="evidence" value="ECO:0007669"/>
    <property type="project" value="InterPro"/>
</dbReference>
<dbReference type="OrthoDB" id="6605928at2759"/>
<evidence type="ECO:0000256" key="6">
    <source>
        <dbReference type="RuleBase" id="RU364010"/>
    </source>
</evidence>
<comment type="caution">
    <text evidence="8">The sequence shown here is derived from an EMBL/GenBank/DDBJ whole genome shotgun (WGS) entry which is preliminary data.</text>
</comment>
<dbReference type="Proteomes" id="UP000326924">
    <property type="component" value="Unassembled WGS sequence"/>
</dbReference>
<dbReference type="SUPFAM" id="SSF118203">
    <property type="entry name" value="Vacuolar ATP synthase subunit C"/>
    <property type="match status" value="1"/>
</dbReference>
<comment type="function">
    <text evidence="6">Subunit of the V1 complex of vacuolar(H+)-ATPase (V-ATPase), a multisubunit enzyme composed of a peripheral complex (V1) that hydrolyzes ATP and a membrane integral complex (V0) that translocates protons. V-ATPase is responsible for acidifying and maintaining the pH of intracellular compartments and in some cell types, is targeted to the plasma membrane, where it is responsible for acidifying the extracellular environment. Subunit C is necessary for the assembly of the catalytic sector of the enzyme and is likely to have a specific function in its catalytic activity.</text>
</comment>
<keyword evidence="7" id="KW-0175">Coiled coil</keyword>
<gene>
    <name evidence="8" type="ORF">FN846DRAFT_447271</name>
</gene>
<dbReference type="CDD" id="cd14785">
    <property type="entry name" value="V-ATPase_C"/>
    <property type="match status" value="1"/>
</dbReference>
<dbReference type="Gene3D" id="3.30.70.100">
    <property type="match status" value="1"/>
</dbReference>
<dbReference type="FunCoup" id="A0A5J5EG97">
    <property type="interactions" value="426"/>
</dbReference>
<sequence>MSGGRYHLVSLPVSIDRSHDPEAAFQKIRSVIPADSGTTISPFPIPEFKIGTLDTLVLQADELAKLDANVEAAVNKVVDVLKNIVPGQEGGYKLVNEKPVDRYLESFQWNKVKYRADKSIGENMAALQREVTALDVDIKTAYSNYQNIKASLVNVQRKTSGNLLTRSLAPLLRKDDFIQDSEYLETLLVVVPKTLQKEWIKTYEVLAPFVVPRSSYKLAEDEEYALYNVTLFKRSTPEFISKARAHKFTPRDFKWSEDAAEREEQEARDIERQERQMFNEVVRLARTAYSDQFAAWIHVKALRVFVESVLRYGLPLDFVNAVIRSKSEKYAKKVKSNLEEEFGYLGGNAFGRDKKGKIKDDVADVTAGVHGLQVDYSPFCYFEFEVL</sequence>
<dbReference type="EMBL" id="VXIS01000366">
    <property type="protein sequence ID" value="KAA8894093.1"/>
    <property type="molecule type" value="Genomic_DNA"/>
</dbReference>
<evidence type="ECO:0000256" key="4">
    <source>
        <dbReference type="ARBA" id="ARBA00023065"/>
    </source>
</evidence>
<comment type="similarity">
    <text evidence="1 6">Belongs to the V-ATPase C subunit family.</text>
</comment>
<dbReference type="Gene3D" id="1.20.1460.10">
    <property type="entry name" value="subunit c (vma5p) of the yeast v-atpase, domain 2"/>
    <property type="match status" value="1"/>
</dbReference>
<dbReference type="InParanoid" id="A0A5J5EG97"/>
<dbReference type="GO" id="GO:0000221">
    <property type="term" value="C:vacuolar proton-transporting V-type ATPase, V1 domain"/>
    <property type="evidence" value="ECO:0007669"/>
    <property type="project" value="TreeGrafter"/>
</dbReference>
<feature type="coiled-coil region" evidence="7">
    <location>
        <begin position="253"/>
        <end position="280"/>
    </location>
</feature>
<evidence type="ECO:0000256" key="2">
    <source>
        <dbReference type="ARBA" id="ARBA00022448"/>
    </source>
</evidence>
<reference evidence="8 9" key="1">
    <citation type="submission" date="2019-09" db="EMBL/GenBank/DDBJ databases">
        <title>Draft genome of the ectomycorrhizal ascomycete Sphaerosporella brunnea.</title>
        <authorList>
            <consortium name="DOE Joint Genome Institute"/>
            <person name="Benucci G.M."/>
            <person name="Marozzi G."/>
            <person name="Antonielli L."/>
            <person name="Sanchez S."/>
            <person name="Marco P."/>
            <person name="Wang X."/>
            <person name="Falini L.B."/>
            <person name="Barry K."/>
            <person name="Haridas S."/>
            <person name="Lipzen A."/>
            <person name="Labutti K."/>
            <person name="Grigoriev I.V."/>
            <person name="Murat C."/>
            <person name="Martin F."/>
            <person name="Albertini E."/>
            <person name="Donnini D."/>
            <person name="Bonito G."/>
        </authorList>
    </citation>
    <scope>NUCLEOTIDE SEQUENCE [LARGE SCALE GENOMIC DNA]</scope>
    <source>
        <strain evidence="8 9">Sb_GMNB300</strain>
    </source>
</reference>
<keyword evidence="2 6" id="KW-0813">Transport</keyword>